<dbReference type="GO" id="GO:0090575">
    <property type="term" value="C:RNA polymerase II transcription regulator complex"/>
    <property type="evidence" value="ECO:0007669"/>
    <property type="project" value="TreeGrafter"/>
</dbReference>
<dbReference type="OrthoDB" id="5976910at2759"/>
<dbReference type="GO" id="GO:0046983">
    <property type="term" value="F:protein dimerization activity"/>
    <property type="evidence" value="ECO:0007669"/>
    <property type="project" value="InterPro"/>
</dbReference>
<comment type="subcellular location">
    <subcellularLocation>
        <location evidence="1">Nucleus</location>
    </subcellularLocation>
</comment>
<dbReference type="Proteomes" id="UP000002358">
    <property type="component" value="Chromosome 1"/>
</dbReference>
<gene>
    <name evidence="7" type="primary">100115092</name>
</gene>
<evidence type="ECO:0000256" key="1">
    <source>
        <dbReference type="ARBA" id="ARBA00004123"/>
    </source>
</evidence>
<evidence type="ECO:0000256" key="4">
    <source>
        <dbReference type="ARBA" id="ARBA00023242"/>
    </source>
</evidence>
<feature type="compositionally biased region" description="Low complexity" evidence="5">
    <location>
        <begin position="65"/>
        <end position="76"/>
    </location>
</feature>
<dbReference type="GO" id="GO:0007399">
    <property type="term" value="P:nervous system development"/>
    <property type="evidence" value="ECO:0007669"/>
    <property type="project" value="UniProtKB-KW"/>
</dbReference>
<dbReference type="InParanoid" id="A0A7M7IU44"/>
<dbReference type="PROSITE" id="PS50888">
    <property type="entry name" value="BHLH"/>
    <property type="match status" value="1"/>
</dbReference>
<dbReference type="CDD" id="cd19744">
    <property type="entry name" value="bHLH_TS_dAS-C_like"/>
    <property type="match status" value="1"/>
</dbReference>
<proteinExistence type="predicted"/>
<keyword evidence="2" id="KW-0524">Neurogenesis</keyword>
<dbReference type="FunFam" id="4.10.280.10:FF:000029">
    <property type="entry name" value="Achaete-scute family bHLH transcription factor 1"/>
    <property type="match status" value="1"/>
</dbReference>
<sequence length="489" mass="54307">MSTMGIAVYGNNNRVDGGNAGEQLMLLRTLQDNERNIIGNNNRAPQALAPKNNVSVINVNTSVNQQIQQHQQNENEQATRRPTNQQQNNVLPPYDPSRLKKHGKNGQPPPIAVAKRNARERNRVKQVNNGFATLRQHIPSHVAQGYGDRGKKLSKVETLRMAVEYIRGLQRLLAEADGLDYDAVNASSRANNDSSIMIPSPTGSVYSSSTHNGSGDVLCLAGSELDEQQSIAGGETVVMDDDVDGEGYLLEEEDEDDEKKEGRDPKRFRDDGGAQNRLSENQNRSSAARRRRNSPTTYYVSRQSTFGDEENIEPLVNRNNNNNINNNNLLTSFSPILLQSSPTNASLPPIKREIRLIDEDETQRSNEEDPTNAVILASSSPYSGEILIENPETGRLMPLKLEDHEAAAAAASAQLVYVAASAEGLPTTTYYKHDLVEGSTEFMDVVSWWEQEQGRLVHQLQGHHHQVVHQHQPTTHQQQLTAQQRLTHV</sequence>
<evidence type="ECO:0000256" key="5">
    <source>
        <dbReference type="SAM" id="MobiDB-lite"/>
    </source>
</evidence>
<dbReference type="GO" id="GO:0000977">
    <property type="term" value="F:RNA polymerase II transcription regulatory region sequence-specific DNA binding"/>
    <property type="evidence" value="ECO:0007669"/>
    <property type="project" value="TreeGrafter"/>
</dbReference>
<evidence type="ECO:0000256" key="2">
    <source>
        <dbReference type="ARBA" id="ARBA00022902"/>
    </source>
</evidence>
<feature type="compositionally biased region" description="Polar residues" evidence="5">
    <location>
        <begin position="295"/>
        <end position="305"/>
    </location>
</feature>
<dbReference type="AlphaFoldDB" id="A0A7M7IU44"/>
<feature type="compositionally biased region" description="Low complexity" evidence="5">
    <location>
        <begin position="469"/>
        <end position="489"/>
    </location>
</feature>
<feature type="domain" description="BHLH" evidence="6">
    <location>
        <begin position="111"/>
        <end position="169"/>
    </location>
</feature>
<dbReference type="PANTHER" id="PTHR13935:SF106">
    <property type="entry name" value="ACHAETE-SCUTE COMPLEX PROTEIN T5-RELATED"/>
    <property type="match status" value="1"/>
</dbReference>
<dbReference type="OMA" id="SWWEQEQ"/>
<organism evidence="7 8">
    <name type="scientific">Nasonia vitripennis</name>
    <name type="common">Parasitic wasp</name>
    <dbReference type="NCBI Taxonomy" id="7425"/>
    <lineage>
        <taxon>Eukaryota</taxon>
        <taxon>Metazoa</taxon>
        <taxon>Ecdysozoa</taxon>
        <taxon>Arthropoda</taxon>
        <taxon>Hexapoda</taxon>
        <taxon>Insecta</taxon>
        <taxon>Pterygota</taxon>
        <taxon>Neoptera</taxon>
        <taxon>Endopterygota</taxon>
        <taxon>Hymenoptera</taxon>
        <taxon>Apocrita</taxon>
        <taxon>Proctotrupomorpha</taxon>
        <taxon>Chalcidoidea</taxon>
        <taxon>Pteromalidae</taxon>
        <taxon>Pteromalinae</taxon>
        <taxon>Nasonia</taxon>
    </lineage>
</organism>
<dbReference type="PANTHER" id="PTHR13935">
    <property type="entry name" value="ACHAETE-SCUTE TRANSCRIPTION FACTOR-RELATED"/>
    <property type="match status" value="1"/>
</dbReference>
<feature type="region of interest" description="Disordered" evidence="5">
    <location>
        <begin position="65"/>
        <end position="122"/>
    </location>
</feature>
<dbReference type="SMART" id="SM00353">
    <property type="entry name" value="HLH"/>
    <property type="match status" value="1"/>
</dbReference>
<evidence type="ECO:0000313" key="7">
    <source>
        <dbReference type="EnsemblMetazoa" id="XP_016837091"/>
    </source>
</evidence>
<feature type="region of interest" description="Disordered" evidence="5">
    <location>
        <begin position="467"/>
        <end position="489"/>
    </location>
</feature>
<feature type="region of interest" description="Disordered" evidence="5">
    <location>
        <begin position="248"/>
        <end position="305"/>
    </location>
</feature>
<dbReference type="InterPro" id="IPR011598">
    <property type="entry name" value="bHLH_dom"/>
</dbReference>
<keyword evidence="8" id="KW-1185">Reference proteome</keyword>
<feature type="compositionally biased region" description="Basic and acidic residues" evidence="5">
    <location>
        <begin position="259"/>
        <end position="272"/>
    </location>
</feature>
<reference evidence="7" key="1">
    <citation type="submission" date="2021-01" db="UniProtKB">
        <authorList>
            <consortium name="EnsemblMetazoa"/>
        </authorList>
    </citation>
    <scope>IDENTIFICATION</scope>
</reference>
<dbReference type="Gene3D" id="4.10.280.10">
    <property type="entry name" value="Helix-loop-helix DNA-binding domain"/>
    <property type="match status" value="1"/>
</dbReference>
<name>A0A7M7IU44_NASVI</name>
<evidence type="ECO:0000256" key="3">
    <source>
        <dbReference type="ARBA" id="ARBA00023125"/>
    </source>
</evidence>
<dbReference type="InterPro" id="IPR036638">
    <property type="entry name" value="HLH_DNA-bd_sf"/>
</dbReference>
<dbReference type="GO" id="GO:0000981">
    <property type="term" value="F:DNA-binding transcription factor activity, RNA polymerase II-specific"/>
    <property type="evidence" value="ECO:0007669"/>
    <property type="project" value="TreeGrafter"/>
</dbReference>
<accession>A0A7M7IU44</accession>
<dbReference type="SMR" id="A0A7M7IU44"/>
<dbReference type="SUPFAM" id="SSF47459">
    <property type="entry name" value="HLH, helix-loop-helix DNA-binding domain"/>
    <property type="match status" value="1"/>
</dbReference>
<keyword evidence="3" id="KW-0238">DNA-binding</keyword>
<feature type="compositionally biased region" description="Polar residues" evidence="5">
    <location>
        <begin position="80"/>
        <end position="90"/>
    </location>
</feature>
<protein>
    <recommendedName>
        <fullName evidence="6">BHLH domain-containing protein</fullName>
    </recommendedName>
</protein>
<keyword evidence="4" id="KW-0539">Nucleus</keyword>
<dbReference type="KEGG" id="nvi:100115092"/>
<evidence type="ECO:0000259" key="6">
    <source>
        <dbReference type="PROSITE" id="PS50888"/>
    </source>
</evidence>
<dbReference type="InterPro" id="IPR015660">
    <property type="entry name" value="MASH1/Ascl1a-like"/>
</dbReference>
<dbReference type="Pfam" id="PF00010">
    <property type="entry name" value="HLH"/>
    <property type="match status" value="1"/>
</dbReference>
<evidence type="ECO:0000313" key="8">
    <source>
        <dbReference type="Proteomes" id="UP000002358"/>
    </source>
</evidence>
<dbReference type="EnsemblMetazoa" id="XM_016981602">
    <property type="protein sequence ID" value="XP_016837091"/>
    <property type="gene ID" value="LOC100115092"/>
</dbReference>
<feature type="compositionally biased region" description="Acidic residues" evidence="5">
    <location>
        <begin position="248"/>
        <end position="258"/>
    </location>
</feature>